<dbReference type="PANTHER" id="PTHR47976">
    <property type="entry name" value="G-TYPE LECTIN S-RECEPTOR-LIKE SERINE/THREONINE-PROTEIN KINASE SD2-5"/>
    <property type="match status" value="1"/>
</dbReference>
<keyword evidence="2" id="KW-0812">Transmembrane</keyword>
<keyword evidence="1 3" id="KW-0732">Signal</keyword>
<evidence type="ECO:0000313" key="6">
    <source>
        <dbReference type="EMBL" id="KAJ0977377.1"/>
    </source>
</evidence>
<dbReference type="Pfam" id="PF01453">
    <property type="entry name" value="B_lectin"/>
    <property type="match status" value="1"/>
</dbReference>
<feature type="domain" description="Apple" evidence="5">
    <location>
        <begin position="362"/>
        <end position="445"/>
    </location>
</feature>
<reference evidence="6" key="1">
    <citation type="submission" date="2021-03" db="EMBL/GenBank/DDBJ databases">
        <authorList>
            <person name="Li Z."/>
            <person name="Yang C."/>
        </authorList>
    </citation>
    <scope>NUCLEOTIDE SEQUENCE</scope>
    <source>
        <strain evidence="6">Dzin_1.0</strain>
        <tissue evidence="6">Leaf</tissue>
    </source>
</reference>
<reference evidence="6" key="2">
    <citation type="journal article" date="2022" name="Hortic Res">
        <title>The genome of Dioscorea zingiberensis sheds light on the biosynthesis, origin and evolution of the medicinally important diosgenin saponins.</title>
        <authorList>
            <person name="Li Y."/>
            <person name="Tan C."/>
            <person name="Li Z."/>
            <person name="Guo J."/>
            <person name="Li S."/>
            <person name="Chen X."/>
            <person name="Wang C."/>
            <person name="Dai X."/>
            <person name="Yang H."/>
            <person name="Song W."/>
            <person name="Hou L."/>
            <person name="Xu J."/>
            <person name="Tong Z."/>
            <person name="Xu A."/>
            <person name="Yuan X."/>
            <person name="Wang W."/>
            <person name="Yang Q."/>
            <person name="Chen L."/>
            <person name="Sun Z."/>
            <person name="Wang K."/>
            <person name="Pan B."/>
            <person name="Chen J."/>
            <person name="Bao Y."/>
            <person name="Liu F."/>
            <person name="Qi X."/>
            <person name="Gang D.R."/>
            <person name="Wen J."/>
            <person name="Li J."/>
        </authorList>
    </citation>
    <scope>NUCLEOTIDE SEQUENCE</scope>
    <source>
        <strain evidence="6">Dzin_1.0</strain>
    </source>
</reference>
<dbReference type="InterPro" id="IPR003609">
    <property type="entry name" value="Pan_app"/>
</dbReference>
<dbReference type="PROSITE" id="PS50927">
    <property type="entry name" value="BULB_LECTIN"/>
    <property type="match status" value="1"/>
</dbReference>
<evidence type="ECO:0008006" key="8">
    <source>
        <dbReference type="Google" id="ProtNLM"/>
    </source>
</evidence>
<keyword evidence="7" id="KW-1185">Reference proteome</keyword>
<dbReference type="PROSITE" id="PS50948">
    <property type="entry name" value="PAN"/>
    <property type="match status" value="1"/>
</dbReference>
<dbReference type="AlphaFoldDB" id="A0A9D5CR33"/>
<evidence type="ECO:0000256" key="2">
    <source>
        <dbReference type="SAM" id="Phobius"/>
    </source>
</evidence>
<feature type="chain" id="PRO_5039445786" description="Receptor-like serine/threonine-protein kinase" evidence="3">
    <location>
        <begin position="24"/>
        <end position="656"/>
    </location>
</feature>
<dbReference type="SUPFAM" id="SSF51110">
    <property type="entry name" value="alpha-D-mannose-specific plant lectins"/>
    <property type="match status" value="1"/>
</dbReference>
<dbReference type="GO" id="GO:0051707">
    <property type="term" value="P:response to other organism"/>
    <property type="evidence" value="ECO:0007669"/>
    <property type="project" value="UniProtKB-ARBA"/>
</dbReference>
<accession>A0A9D5CR33</accession>
<sequence>MLSHTTTFTVLFSITILMHSTLSKSPSFPHYSTTSNLSSIWINTNSFLPNFTYPDGTLIRPILLHSTPGPSFACGFYCTSPCNSYLFSIFIVFTTSTSQLLLDTPHLPPVVWSANRHHSISDNATLQLTATGDLVLRDSDSSFVWSSNTSSISVVSMQLLESGNLILANVHGDVVWSSFDHPTDTLLLGQSLREGQRLTANASATDWTPGRFFLTVHADSLAAYINSNPPQLYYQFKINNGSREEENSTFIQFFNGSLALFGRETMVLLPSVSSPVQHITLESDGHLRLYYEWKQGCKLVGDVLIDYLDDCDYPLVCGDYGVCSKGQCSCPRGVNGGASSFFRPVNELQPNLGCSPATSLSCQSAENHAILKLDNVSYFNSIDSGTAITRLNDEGSCKEACLNDCTCKAAFFKHGNHDSYGSCYMPSQLFSMMSNHSSSAYIKIQMIPTTPDASSGAGKRKRLFSQPSLIIGSVLGALFVIISGLVTVFKLSRRKVTPDQDDIEDNGSFNGIMRGLPTRFSLKELRVATKDFWQKLGEGGFGKNLDNSLPEESNHLIGLLQKLVESDELLSIVDNRADIGRFSDEVVEMMKLAMWCLQTDASRRPSMSMVVKVLDGVMRVESDLNYDFSLNPLMSPEEYAAYLSAQQFGSILSGPR</sequence>
<dbReference type="EMBL" id="JAGGNH010000003">
    <property type="protein sequence ID" value="KAJ0977377.1"/>
    <property type="molecule type" value="Genomic_DNA"/>
</dbReference>
<feature type="transmembrane region" description="Helical" evidence="2">
    <location>
        <begin position="469"/>
        <end position="489"/>
    </location>
</feature>
<feature type="domain" description="Bulb-type lectin" evidence="4">
    <location>
        <begin position="49"/>
        <end position="180"/>
    </location>
</feature>
<organism evidence="6 7">
    <name type="scientific">Dioscorea zingiberensis</name>
    <dbReference type="NCBI Taxonomy" id="325984"/>
    <lineage>
        <taxon>Eukaryota</taxon>
        <taxon>Viridiplantae</taxon>
        <taxon>Streptophyta</taxon>
        <taxon>Embryophyta</taxon>
        <taxon>Tracheophyta</taxon>
        <taxon>Spermatophyta</taxon>
        <taxon>Magnoliopsida</taxon>
        <taxon>Liliopsida</taxon>
        <taxon>Dioscoreales</taxon>
        <taxon>Dioscoreaceae</taxon>
        <taxon>Dioscorea</taxon>
    </lineage>
</organism>
<dbReference type="Proteomes" id="UP001085076">
    <property type="component" value="Miscellaneous, Linkage group lg03"/>
</dbReference>
<dbReference type="InterPro" id="IPR051343">
    <property type="entry name" value="G-type_lectin_kinases/EP1-like"/>
</dbReference>
<evidence type="ECO:0000256" key="3">
    <source>
        <dbReference type="SAM" id="SignalP"/>
    </source>
</evidence>
<dbReference type="InterPro" id="IPR001480">
    <property type="entry name" value="Bulb-type_lectin_dom"/>
</dbReference>
<evidence type="ECO:0000313" key="7">
    <source>
        <dbReference type="Proteomes" id="UP001085076"/>
    </source>
</evidence>
<dbReference type="InterPro" id="IPR036426">
    <property type="entry name" value="Bulb-type_lectin_dom_sf"/>
</dbReference>
<evidence type="ECO:0000259" key="5">
    <source>
        <dbReference type="PROSITE" id="PS50948"/>
    </source>
</evidence>
<dbReference type="CDD" id="cd00028">
    <property type="entry name" value="B_lectin"/>
    <property type="match status" value="1"/>
</dbReference>
<name>A0A9D5CR33_9LILI</name>
<feature type="signal peptide" evidence="3">
    <location>
        <begin position="1"/>
        <end position="23"/>
    </location>
</feature>
<keyword evidence="2" id="KW-1133">Transmembrane helix</keyword>
<dbReference type="Gene3D" id="2.90.10.10">
    <property type="entry name" value="Bulb-type lectin domain"/>
    <property type="match status" value="1"/>
</dbReference>
<comment type="caution">
    <text evidence="6">The sequence shown here is derived from an EMBL/GenBank/DDBJ whole genome shotgun (WGS) entry which is preliminary data.</text>
</comment>
<keyword evidence="2" id="KW-0472">Membrane</keyword>
<dbReference type="OrthoDB" id="4062651at2759"/>
<evidence type="ECO:0000259" key="4">
    <source>
        <dbReference type="PROSITE" id="PS50927"/>
    </source>
</evidence>
<evidence type="ECO:0000256" key="1">
    <source>
        <dbReference type="ARBA" id="ARBA00022729"/>
    </source>
</evidence>
<proteinExistence type="predicted"/>
<gene>
    <name evidence="6" type="ORF">J5N97_012851</name>
</gene>
<dbReference type="PANTHER" id="PTHR47976:SF110">
    <property type="entry name" value="RECEPTOR-LIKE SERINE_THREONINE-PROTEIN KINASE"/>
    <property type="match status" value="1"/>
</dbReference>
<protein>
    <recommendedName>
        <fullName evidence="8">Receptor-like serine/threonine-protein kinase</fullName>
    </recommendedName>
</protein>
<dbReference type="Gene3D" id="1.10.510.10">
    <property type="entry name" value="Transferase(Phosphotransferase) domain 1"/>
    <property type="match status" value="1"/>
</dbReference>
<dbReference type="SMART" id="SM00108">
    <property type="entry name" value="B_lectin"/>
    <property type="match status" value="1"/>
</dbReference>